<keyword evidence="6" id="KW-0547">Nucleotide-binding</keyword>
<dbReference type="EMBL" id="LANP01000006">
    <property type="protein sequence ID" value="KJV56767.1"/>
    <property type="molecule type" value="Genomic_DNA"/>
</dbReference>
<dbReference type="Pfam" id="PF12627">
    <property type="entry name" value="PolyA_pol_RNAbd"/>
    <property type="match status" value="1"/>
</dbReference>
<dbReference type="PATRIC" id="fig|1359168.3.peg.1105"/>
<evidence type="ECO:0000313" key="12">
    <source>
        <dbReference type="Proteomes" id="UP000033616"/>
    </source>
</evidence>
<reference evidence="11 12" key="1">
    <citation type="submission" date="2015-02" db="EMBL/GenBank/DDBJ databases">
        <title>Genome Sequencing of Rickettsiales.</title>
        <authorList>
            <person name="Daugherty S.C."/>
            <person name="Su Q."/>
            <person name="Abolude K."/>
            <person name="Beier-Sexton M."/>
            <person name="Carlyon J.A."/>
            <person name="Carter R."/>
            <person name="Day N.P."/>
            <person name="Dumler S.J."/>
            <person name="Dyachenko V."/>
            <person name="Godinez A."/>
            <person name="Kurtti T.J."/>
            <person name="Lichay M."/>
            <person name="Mullins K.E."/>
            <person name="Ott S."/>
            <person name="Pappas-Brown V."/>
            <person name="Paris D.H."/>
            <person name="Patel P."/>
            <person name="Richards A.L."/>
            <person name="Sadzewicz L."/>
            <person name="Sears K."/>
            <person name="Seidman D."/>
            <person name="Sengamalay N."/>
            <person name="Stenos J."/>
            <person name="Tallon L.J."/>
            <person name="Vincent G."/>
            <person name="Fraser C.M."/>
            <person name="Munderloh U."/>
            <person name="Dunning-Hotopp J.C."/>
        </authorList>
    </citation>
    <scope>NUCLEOTIDE SEQUENCE [LARGE SCALE GENOMIC DNA]</scope>
    <source>
        <strain evidence="11 12">Fuller</strain>
    </source>
</reference>
<evidence type="ECO:0000256" key="6">
    <source>
        <dbReference type="ARBA" id="ARBA00022741"/>
    </source>
</evidence>
<dbReference type="Proteomes" id="UP000033616">
    <property type="component" value="Unassembled WGS sequence"/>
</dbReference>
<dbReference type="Gene3D" id="3.30.460.10">
    <property type="entry name" value="Beta Polymerase, domain 2"/>
    <property type="match status" value="1"/>
</dbReference>
<comment type="similarity">
    <text evidence="8">Belongs to the tRNA nucleotidyltransferase/poly(A) polymerase family.</text>
</comment>
<evidence type="ECO:0000313" key="11">
    <source>
        <dbReference type="EMBL" id="KJV56767.1"/>
    </source>
</evidence>
<keyword evidence="8" id="KW-0694">RNA-binding</keyword>
<dbReference type="CDD" id="cd05398">
    <property type="entry name" value="NT_ClassII-CCAase"/>
    <property type="match status" value="1"/>
</dbReference>
<dbReference type="GO" id="GO:0046872">
    <property type="term" value="F:metal ion binding"/>
    <property type="evidence" value="ECO:0007669"/>
    <property type="project" value="UniProtKB-KW"/>
</dbReference>
<comment type="caution">
    <text evidence="11">The sequence shown here is derived from an EMBL/GenBank/DDBJ whole genome shotgun (WGS) entry which is preliminary data.</text>
</comment>
<dbReference type="AlphaFoldDB" id="A0A0F3MMS9"/>
<dbReference type="GO" id="GO:0008033">
    <property type="term" value="P:tRNA processing"/>
    <property type="evidence" value="ECO:0007669"/>
    <property type="project" value="UniProtKB-KW"/>
</dbReference>
<evidence type="ECO:0000256" key="5">
    <source>
        <dbReference type="ARBA" id="ARBA00022723"/>
    </source>
</evidence>
<evidence type="ECO:0000256" key="4">
    <source>
        <dbReference type="ARBA" id="ARBA00022695"/>
    </source>
</evidence>
<protein>
    <submittedName>
        <fullName evidence="11">Poly A polymerase head domain protein</fullName>
    </submittedName>
</protein>
<dbReference type="InterPro" id="IPR043519">
    <property type="entry name" value="NT_sf"/>
</dbReference>
<dbReference type="SUPFAM" id="SSF81301">
    <property type="entry name" value="Nucleotidyltransferase"/>
    <property type="match status" value="1"/>
</dbReference>
<keyword evidence="3" id="KW-0819">tRNA processing</keyword>
<dbReference type="GO" id="GO:0000049">
    <property type="term" value="F:tRNA binding"/>
    <property type="evidence" value="ECO:0007669"/>
    <property type="project" value="TreeGrafter"/>
</dbReference>
<accession>A0A0F3MMS9</accession>
<keyword evidence="2 8" id="KW-0808">Transferase</keyword>
<dbReference type="InterPro" id="IPR050264">
    <property type="entry name" value="Bact_CCA-adding_enz_type3_sf"/>
</dbReference>
<evidence type="ECO:0000256" key="7">
    <source>
        <dbReference type="ARBA" id="ARBA00022842"/>
    </source>
</evidence>
<keyword evidence="4" id="KW-0548">Nucleotidyltransferase</keyword>
<sequence length="404" mass="46746">MIKIPICIIWKSQNIQKLLHILSTPVRSARVIGGAIRNIMLGQPVNDIDITTQLLPEEVMSLLKLNNIRCYATGIKFGTVTAIIDEEKFEITTLRQDIQCYGRHAKVQFSNDYFEDAKRRDFTINALSYSLEKNLLYDYFNGLQDLKDRKVLFIGDSNIRIQEDVLRILRFFRFSSYYARSIDQEGYQSCAKNAKSLTILSKERIIQELNKIIVSPNAYRTLVKMVEINITHYIGLKLKLNLEIFKNIIIIAQNKYILLNHAMLYSALLSGNVIQDLKAVLFNLRFSKAMIKKIVMLCTFLSECQSKNAIFLIRKYWAYGTDNINDYIDLALLLECLSEKEANIVKQQVCKSRSKLPVNGYDLKELGLTKQDIQKTLLHLNDAWISSNFTLNKQELINLLKSWF</sequence>
<evidence type="ECO:0000256" key="1">
    <source>
        <dbReference type="ARBA" id="ARBA00001946"/>
    </source>
</evidence>
<comment type="cofactor">
    <cofactor evidence="1">
        <name>Mg(2+)</name>
        <dbReference type="ChEBI" id="CHEBI:18420"/>
    </cofactor>
</comment>
<gene>
    <name evidence="11" type="ORF">OCHUTO_0348</name>
</gene>
<dbReference type="PANTHER" id="PTHR46173">
    <property type="entry name" value="CCA TRNA NUCLEOTIDYLTRANSFERASE 1, MITOCHONDRIAL"/>
    <property type="match status" value="1"/>
</dbReference>
<dbReference type="RefSeq" id="WP_045797092.1">
    <property type="nucleotide sequence ID" value="NZ_LANP01000006.1"/>
</dbReference>
<dbReference type="GO" id="GO:0016779">
    <property type="term" value="F:nucleotidyltransferase activity"/>
    <property type="evidence" value="ECO:0007669"/>
    <property type="project" value="UniProtKB-KW"/>
</dbReference>
<dbReference type="OrthoDB" id="9805698at2"/>
<name>A0A0F3MMS9_9RICK</name>
<dbReference type="GO" id="GO:0000166">
    <property type="term" value="F:nucleotide binding"/>
    <property type="evidence" value="ECO:0007669"/>
    <property type="project" value="UniProtKB-KW"/>
</dbReference>
<dbReference type="Gene3D" id="1.10.3090.10">
    <property type="entry name" value="cca-adding enzyme, domain 2"/>
    <property type="match status" value="1"/>
</dbReference>
<dbReference type="SUPFAM" id="SSF81891">
    <property type="entry name" value="Poly A polymerase C-terminal region-like"/>
    <property type="match status" value="1"/>
</dbReference>
<dbReference type="InterPro" id="IPR002646">
    <property type="entry name" value="PolA_pol_head_dom"/>
</dbReference>
<keyword evidence="12" id="KW-1185">Reference proteome</keyword>
<dbReference type="PANTHER" id="PTHR46173:SF1">
    <property type="entry name" value="CCA TRNA NUCLEOTIDYLTRANSFERASE 1, MITOCHONDRIAL"/>
    <property type="match status" value="1"/>
</dbReference>
<evidence type="ECO:0000256" key="8">
    <source>
        <dbReference type="RuleBase" id="RU003953"/>
    </source>
</evidence>
<feature type="domain" description="tRNA nucleotidyltransferase/poly(A) polymerase RNA and SrmB- binding" evidence="10">
    <location>
        <begin position="182"/>
        <end position="234"/>
    </location>
</feature>
<evidence type="ECO:0000256" key="3">
    <source>
        <dbReference type="ARBA" id="ARBA00022694"/>
    </source>
</evidence>
<evidence type="ECO:0000259" key="9">
    <source>
        <dbReference type="Pfam" id="PF01743"/>
    </source>
</evidence>
<dbReference type="Pfam" id="PF01743">
    <property type="entry name" value="PolyA_pol"/>
    <property type="match status" value="1"/>
</dbReference>
<organism evidence="11 12">
    <name type="scientific">Orientia chuto str. Dubai</name>
    <dbReference type="NCBI Taxonomy" id="1359168"/>
    <lineage>
        <taxon>Bacteria</taxon>
        <taxon>Pseudomonadati</taxon>
        <taxon>Pseudomonadota</taxon>
        <taxon>Alphaproteobacteria</taxon>
        <taxon>Rickettsiales</taxon>
        <taxon>Rickettsiaceae</taxon>
        <taxon>Rickettsieae</taxon>
        <taxon>Orientia</taxon>
    </lineage>
</organism>
<dbReference type="STRING" id="1359168.OCHUTO_0348"/>
<dbReference type="InterPro" id="IPR032828">
    <property type="entry name" value="PolyA_RNA-bd"/>
</dbReference>
<evidence type="ECO:0000256" key="2">
    <source>
        <dbReference type="ARBA" id="ARBA00022679"/>
    </source>
</evidence>
<evidence type="ECO:0000259" key="10">
    <source>
        <dbReference type="Pfam" id="PF12627"/>
    </source>
</evidence>
<keyword evidence="5" id="KW-0479">Metal-binding</keyword>
<proteinExistence type="inferred from homology"/>
<keyword evidence="7" id="KW-0460">Magnesium</keyword>
<feature type="domain" description="Poly A polymerase head" evidence="9">
    <location>
        <begin position="29"/>
        <end position="151"/>
    </location>
</feature>